<dbReference type="KEGG" id="nmus:H7A79_1144"/>
<dbReference type="AlphaFoldDB" id="A0A7H1M9Q3"/>
<organism evidence="2 3">
    <name type="scientific">Neisseria musculi</name>
    <dbReference type="NCBI Taxonomy" id="1815583"/>
    <lineage>
        <taxon>Bacteria</taxon>
        <taxon>Pseudomonadati</taxon>
        <taxon>Pseudomonadota</taxon>
        <taxon>Betaproteobacteria</taxon>
        <taxon>Neisseriales</taxon>
        <taxon>Neisseriaceae</taxon>
        <taxon>Neisseria</taxon>
    </lineage>
</organism>
<feature type="compositionally biased region" description="Basic residues" evidence="1">
    <location>
        <begin position="15"/>
        <end position="26"/>
    </location>
</feature>
<reference evidence="2" key="1">
    <citation type="submission" date="2024-06" db="EMBL/GenBank/DDBJ databases">
        <title>Complete Genome Sequence of mouse commensal type strain Neisseria musculi.</title>
        <authorList>
            <person name="Thapa E."/>
            <person name="Aluvathingal J."/>
            <person name="Nadendla S."/>
            <person name="Mehta A."/>
            <person name="Tettelin H."/>
            <person name="Weyand N.J."/>
        </authorList>
    </citation>
    <scope>NUCLEOTIDE SEQUENCE</scope>
    <source>
        <strain evidence="2">NW831</strain>
    </source>
</reference>
<evidence type="ECO:0000256" key="1">
    <source>
        <dbReference type="SAM" id="MobiDB-lite"/>
    </source>
</evidence>
<keyword evidence="3" id="KW-1185">Reference proteome</keyword>
<accession>A0A7H1M9Q3</accession>
<feature type="region of interest" description="Disordered" evidence="1">
    <location>
        <begin position="1"/>
        <end position="26"/>
    </location>
</feature>
<dbReference type="EMBL" id="CP060414">
    <property type="protein sequence ID" value="QNT58368.1"/>
    <property type="molecule type" value="Genomic_DNA"/>
</dbReference>
<evidence type="ECO:0000313" key="2">
    <source>
        <dbReference type="EMBL" id="QNT58368.1"/>
    </source>
</evidence>
<protein>
    <submittedName>
        <fullName evidence="2">Uncharacterized protein</fullName>
    </submittedName>
</protein>
<evidence type="ECO:0000313" key="3">
    <source>
        <dbReference type="Proteomes" id="UP000516412"/>
    </source>
</evidence>
<dbReference type="RefSeq" id="WP_187001399.1">
    <property type="nucleotide sequence ID" value="NZ_CP060414.2"/>
</dbReference>
<sequence length="53" mass="6820">MSFYRRNQDWQAYGQHRRRAWTRQARKKQETAEEYQARMMRETEELLKKERKK</sequence>
<dbReference type="Proteomes" id="UP000516412">
    <property type="component" value="Chromosome"/>
</dbReference>
<gene>
    <name evidence="2" type="ORF">H7A79_1144</name>
</gene>
<proteinExistence type="predicted"/>
<name>A0A7H1M9Q3_9NEIS</name>